<feature type="transmembrane region" description="Helical" evidence="8">
    <location>
        <begin position="98"/>
        <end position="117"/>
    </location>
</feature>
<evidence type="ECO:0000256" key="3">
    <source>
        <dbReference type="ARBA" id="ARBA00022448"/>
    </source>
</evidence>
<dbReference type="InterPro" id="IPR038770">
    <property type="entry name" value="Na+/solute_symporter_sf"/>
</dbReference>
<feature type="transmembrane region" description="Helical" evidence="8">
    <location>
        <begin position="289"/>
        <end position="308"/>
    </location>
</feature>
<evidence type="ECO:0000256" key="7">
    <source>
        <dbReference type="ARBA" id="ARBA00023136"/>
    </source>
</evidence>
<keyword evidence="7 8" id="KW-0472">Membrane</keyword>
<dbReference type="GO" id="GO:0055085">
    <property type="term" value="P:transmembrane transport"/>
    <property type="evidence" value="ECO:0007669"/>
    <property type="project" value="InterPro"/>
</dbReference>
<feature type="transmembrane region" description="Helical" evidence="8">
    <location>
        <begin position="258"/>
        <end position="277"/>
    </location>
</feature>
<reference evidence="9" key="2">
    <citation type="submission" date="2021-04" db="EMBL/GenBank/DDBJ databases">
        <authorList>
            <person name="Gilroy R."/>
        </authorList>
    </citation>
    <scope>NUCLEOTIDE SEQUENCE</scope>
    <source>
        <strain evidence="9">ChiGjej4B4-7305</strain>
    </source>
</reference>
<feature type="transmembrane region" description="Helical" evidence="8">
    <location>
        <begin position="187"/>
        <end position="207"/>
    </location>
</feature>
<dbReference type="Gene3D" id="1.20.1530.20">
    <property type="match status" value="1"/>
</dbReference>
<organism evidence="9 10">
    <name type="scientific">Candidatus Ruania gallistercoris</name>
    <dbReference type="NCBI Taxonomy" id="2838746"/>
    <lineage>
        <taxon>Bacteria</taxon>
        <taxon>Bacillati</taxon>
        <taxon>Actinomycetota</taxon>
        <taxon>Actinomycetes</taxon>
        <taxon>Micrococcales</taxon>
        <taxon>Ruaniaceae</taxon>
        <taxon>Ruania</taxon>
    </lineage>
</organism>
<evidence type="ECO:0000256" key="6">
    <source>
        <dbReference type="ARBA" id="ARBA00022989"/>
    </source>
</evidence>
<evidence type="ECO:0000256" key="2">
    <source>
        <dbReference type="ARBA" id="ARBA00010145"/>
    </source>
</evidence>
<evidence type="ECO:0000256" key="5">
    <source>
        <dbReference type="ARBA" id="ARBA00022692"/>
    </source>
</evidence>
<dbReference type="EMBL" id="DXBY01000164">
    <property type="protein sequence ID" value="HIZ36033.1"/>
    <property type="molecule type" value="Genomic_DNA"/>
</dbReference>
<evidence type="ECO:0000313" key="9">
    <source>
        <dbReference type="EMBL" id="HIZ36033.1"/>
    </source>
</evidence>
<evidence type="ECO:0000256" key="8">
    <source>
        <dbReference type="SAM" id="Phobius"/>
    </source>
</evidence>
<feature type="transmembrane region" description="Helical" evidence="8">
    <location>
        <begin position="123"/>
        <end position="141"/>
    </location>
</feature>
<dbReference type="PANTHER" id="PTHR36838">
    <property type="entry name" value="AUXIN EFFLUX CARRIER FAMILY PROTEIN"/>
    <property type="match status" value="1"/>
</dbReference>
<keyword evidence="5 8" id="KW-0812">Transmembrane</keyword>
<accession>A0A9D2EEL3</accession>
<feature type="transmembrane region" description="Helical" evidence="8">
    <location>
        <begin position="34"/>
        <end position="54"/>
    </location>
</feature>
<dbReference type="AlphaFoldDB" id="A0A9D2EEL3"/>
<name>A0A9D2EEL3_9MICO</name>
<sequence length="309" mass="32112">MTAVLTALGTMTLIAVAGWLLATTRVLGPEAPKVLARVVFTLSTPSLLVTTIGSAHLDLLLTPAAVSTWVSTLVVAGIAIAVFALLRADRPTATIGTLSASYLNAGNLGIPVAVYVLGDALAVVPTMLLQLLLLAPVAFAVGDARPGRRRGDAVLRALRSPLTIAALLGLLLALTGWQLPVVLDQPLHALAATAAPLALLTLGMSLVRSAPAPGMPRPSVDRRHWYGVLTATVLRTLVHPALAYLVAELLGVPAEARFAVVLMAALPTAQNVLVYAMQFDAGQRLARDTQVITTFASLPLMVAVVALLH</sequence>
<keyword evidence="6 8" id="KW-1133">Transmembrane helix</keyword>
<dbReference type="PANTHER" id="PTHR36838:SF3">
    <property type="entry name" value="TRANSPORTER AUXIN EFFLUX CARRIER EC FAMILY"/>
    <property type="match status" value="1"/>
</dbReference>
<evidence type="ECO:0000256" key="1">
    <source>
        <dbReference type="ARBA" id="ARBA00004651"/>
    </source>
</evidence>
<feature type="transmembrane region" description="Helical" evidence="8">
    <location>
        <begin position="162"/>
        <end position="181"/>
    </location>
</feature>
<gene>
    <name evidence="9" type="ORF">H9815_09670</name>
</gene>
<dbReference type="Proteomes" id="UP000824037">
    <property type="component" value="Unassembled WGS sequence"/>
</dbReference>
<comment type="similarity">
    <text evidence="2">Belongs to the auxin efflux carrier (TC 2.A.69) family.</text>
</comment>
<evidence type="ECO:0000256" key="4">
    <source>
        <dbReference type="ARBA" id="ARBA00022475"/>
    </source>
</evidence>
<feature type="transmembrane region" description="Helical" evidence="8">
    <location>
        <begin position="66"/>
        <end position="86"/>
    </location>
</feature>
<dbReference type="InterPro" id="IPR004776">
    <property type="entry name" value="Mem_transp_PIN-like"/>
</dbReference>
<evidence type="ECO:0000313" key="10">
    <source>
        <dbReference type="Proteomes" id="UP000824037"/>
    </source>
</evidence>
<dbReference type="GO" id="GO:0005886">
    <property type="term" value="C:plasma membrane"/>
    <property type="evidence" value="ECO:0007669"/>
    <property type="project" value="UniProtKB-SubCell"/>
</dbReference>
<dbReference type="Pfam" id="PF03547">
    <property type="entry name" value="Mem_trans"/>
    <property type="match status" value="2"/>
</dbReference>
<keyword evidence="4" id="KW-1003">Cell membrane</keyword>
<comment type="subcellular location">
    <subcellularLocation>
        <location evidence="1">Cell membrane</location>
        <topology evidence="1">Multi-pass membrane protein</topology>
    </subcellularLocation>
</comment>
<keyword evidence="3" id="KW-0813">Transport</keyword>
<feature type="transmembrane region" description="Helical" evidence="8">
    <location>
        <begin position="6"/>
        <end position="22"/>
    </location>
</feature>
<feature type="transmembrane region" description="Helical" evidence="8">
    <location>
        <begin position="228"/>
        <end position="246"/>
    </location>
</feature>
<protein>
    <submittedName>
        <fullName evidence="9">AEC family transporter</fullName>
    </submittedName>
</protein>
<comment type="caution">
    <text evidence="9">The sequence shown here is derived from an EMBL/GenBank/DDBJ whole genome shotgun (WGS) entry which is preliminary data.</text>
</comment>
<proteinExistence type="inferred from homology"/>
<reference evidence="9" key="1">
    <citation type="journal article" date="2021" name="PeerJ">
        <title>Extensive microbial diversity within the chicken gut microbiome revealed by metagenomics and culture.</title>
        <authorList>
            <person name="Gilroy R."/>
            <person name="Ravi A."/>
            <person name="Getino M."/>
            <person name="Pursley I."/>
            <person name="Horton D.L."/>
            <person name="Alikhan N.F."/>
            <person name="Baker D."/>
            <person name="Gharbi K."/>
            <person name="Hall N."/>
            <person name="Watson M."/>
            <person name="Adriaenssens E.M."/>
            <person name="Foster-Nyarko E."/>
            <person name="Jarju S."/>
            <person name="Secka A."/>
            <person name="Antonio M."/>
            <person name="Oren A."/>
            <person name="Chaudhuri R.R."/>
            <person name="La Ragione R."/>
            <person name="Hildebrand F."/>
            <person name="Pallen M.J."/>
        </authorList>
    </citation>
    <scope>NUCLEOTIDE SEQUENCE</scope>
    <source>
        <strain evidence="9">ChiGjej4B4-7305</strain>
    </source>
</reference>